<evidence type="ECO:0008006" key="4">
    <source>
        <dbReference type="Google" id="ProtNLM"/>
    </source>
</evidence>
<keyword evidence="1" id="KW-0732">Signal</keyword>
<dbReference type="Proteomes" id="UP000619041">
    <property type="component" value="Unassembled WGS sequence"/>
</dbReference>
<reference evidence="3" key="1">
    <citation type="journal article" date="2019" name="Int. J. Syst. Evol. Microbiol.">
        <title>The Global Catalogue of Microorganisms (GCM) 10K type strain sequencing project: providing services to taxonomists for standard genome sequencing and annotation.</title>
        <authorList>
            <consortium name="The Broad Institute Genomics Platform"/>
            <consortium name="The Broad Institute Genome Sequencing Center for Infectious Disease"/>
            <person name="Wu L."/>
            <person name="Ma J."/>
        </authorList>
    </citation>
    <scope>NUCLEOTIDE SEQUENCE [LARGE SCALE GENOMIC DNA]</scope>
    <source>
        <strain evidence="3">CGMCC 1.15959</strain>
    </source>
</reference>
<evidence type="ECO:0000256" key="1">
    <source>
        <dbReference type="SAM" id="SignalP"/>
    </source>
</evidence>
<feature type="chain" id="PRO_5047202923" description="Lipoprotein" evidence="1">
    <location>
        <begin position="21"/>
        <end position="118"/>
    </location>
</feature>
<organism evidence="2 3">
    <name type="scientific">Tsuneonella deserti</name>
    <dbReference type="NCBI Taxonomy" id="2035528"/>
    <lineage>
        <taxon>Bacteria</taxon>
        <taxon>Pseudomonadati</taxon>
        <taxon>Pseudomonadota</taxon>
        <taxon>Alphaproteobacteria</taxon>
        <taxon>Sphingomonadales</taxon>
        <taxon>Erythrobacteraceae</taxon>
        <taxon>Tsuneonella</taxon>
    </lineage>
</organism>
<keyword evidence="3" id="KW-1185">Reference proteome</keyword>
<evidence type="ECO:0000313" key="2">
    <source>
        <dbReference type="EMBL" id="GGD93476.1"/>
    </source>
</evidence>
<dbReference type="EMBL" id="BMKL01000001">
    <property type="protein sequence ID" value="GGD93476.1"/>
    <property type="molecule type" value="Genomic_DNA"/>
</dbReference>
<accession>A0ABQ1S4Y3</accession>
<name>A0ABQ1S4Y3_9SPHN</name>
<proteinExistence type="predicted"/>
<comment type="caution">
    <text evidence="2">The sequence shown here is derived from an EMBL/GenBank/DDBJ whole genome shotgun (WGS) entry which is preliminary data.</text>
</comment>
<feature type="signal peptide" evidence="1">
    <location>
        <begin position="1"/>
        <end position="20"/>
    </location>
</feature>
<gene>
    <name evidence="2" type="ORF">GCM10011515_11590</name>
</gene>
<protein>
    <recommendedName>
        <fullName evidence="4">Lipoprotein</fullName>
    </recommendedName>
</protein>
<dbReference type="RefSeq" id="WP_188644267.1">
    <property type="nucleotide sequence ID" value="NZ_BMKL01000001.1"/>
</dbReference>
<sequence length="118" mass="12716">MRWLVLPVALYLASCSSGEAQPQAGEDARRIECAQGEGSRFAPDCLVERVSGEEGPEFVVRHPGGAFRRFRIAKDRKGMIAIDGADEAVSALSGEPPVMEVAVGVDRYRFPADLDALP</sequence>
<evidence type="ECO:0000313" key="3">
    <source>
        <dbReference type="Proteomes" id="UP000619041"/>
    </source>
</evidence>